<proteinExistence type="predicted"/>
<evidence type="ECO:0000313" key="1">
    <source>
        <dbReference type="EMBL" id="SVD53119.1"/>
    </source>
</evidence>
<sequence>MIVVNESTNKKNINNLLKYLLGIFMKPNIVNGITAHTKKNFRSCVAKISGINQRA</sequence>
<organism evidence="1">
    <name type="scientific">marine metagenome</name>
    <dbReference type="NCBI Taxonomy" id="408172"/>
    <lineage>
        <taxon>unclassified sequences</taxon>
        <taxon>metagenomes</taxon>
        <taxon>ecological metagenomes</taxon>
    </lineage>
</organism>
<dbReference type="EMBL" id="UINC01156606">
    <property type="protein sequence ID" value="SVD53119.1"/>
    <property type="molecule type" value="Genomic_DNA"/>
</dbReference>
<dbReference type="AlphaFoldDB" id="A0A382W300"/>
<accession>A0A382W300</accession>
<protein>
    <submittedName>
        <fullName evidence="1">Uncharacterized protein</fullName>
    </submittedName>
</protein>
<name>A0A382W300_9ZZZZ</name>
<reference evidence="1" key="1">
    <citation type="submission" date="2018-05" db="EMBL/GenBank/DDBJ databases">
        <authorList>
            <person name="Lanie J.A."/>
            <person name="Ng W.-L."/>
            <person name="Kazmierczak K.M."/>
            <person name="Andrzejewski T.M."/>
            <person name="Davidsen T.M."/>
            <person name="Wayne K.J."/>
            <person name="Tettelin H."/>
            <person name="Glass J.I."/>
            <person name="Rusch D."/>
            <person name="Podicherti R."/>
            <person name="Tsui H.-C.T."/>
            <person name="Winkler M.E."/>
        </authorList>
    </citation>
    <scope>NUCLEOTIDE SEQUENCE</scope>
</reference>
<gene>
    <name evidence="1" type="ORF">METZ01_LOCUS405973</name>
</gene>